<feature type="transmembrane region" description="Helical" evidence="1">
    <location>
        <begin position="72"/>
        <end position="90"/>
    </location>
</feature>
<dbReference type="AlphaFoldDB" id="A0A420AE00"/>
<feature type="transmembrane region" description="Helical" evidence="1">
    <location>
        <begin position="220"/>
        <end position="243"/>
    </location>
</feature>
<keyword evidence="3" id="KW-1185">Reference proteome</keyword>
<dbReference type="Proteomes" id="UP000286246">
    <property type="component" value="Unassembled WGS sequence"/>
</dbReference>
<reference evidence="2 3" key="1">
    <citation type="submission" date="2018-09" db="EMBL/GenBank/DDBJ databases">
        <title>Genomic Encyclopedia of Type Strains, Phase III (KMG-III): the genomes of soil and plant-associated and newly described type strains.</title>
        <authorList>
            <person name="Whitman W."/>
        </authorList>
    </citation>
    <scope>NUCLEOTIDE SEQUENCE [LARGE SCALE GENOMIC DNA]</scope>
    <source>
        <strain evidence="2 3">CECT 7938</strain>
    </source>
</reference>
<protein>
    <submittedName>
        <fullName evidence="2">Putative acyltransferase</fullName>
    </submittedName>
</protein>
<name>A0A420AE00_SPHD1</name>
<feature type="transmembrane region" description="Helical" evidence="1">
    <location>
        <begin position="128"/>
        <end position="150"/>
    </location>
</feature>
<feature type="transmembrane region" description="Helical" evidence="1">
    <location>
        <begin position="102"/>
        <end position="122"/>
    </location>
</feature>
<feature type="transmembrane region" description="Helical" evidence="1">
    <location>
        <begin position="191"/>
        <end position="213"/>
    </location>
</feature>
<feature type="transmembrane region" description="Helical" evidence="1">
    <location>
        <begin position="33"/>
        <end position="52"/>
    </location>
</feature>
<accession>A0A420AE00</accession>
<keyword evidence="2" id="KW-0808">Transferase</keyword>
<comment type="caution">
    <text evidence="2">The sequence shown here is derived from an EMBL/GenBank/DDBJ whole genome shotgun (WGS) entry which is preliminary data.</text>
</comment>
<keyword evidence="1" id="KW-0812">Transmembrane</keyword>
<feature type="transmembrane region" description="Helical" evidence="1">
    <location>
        <begin position="281"/>
        <end position="303"/>
    </location>
</feature>
<organism evidence="2 3">
    <name type="scientific">Sphingobacterium detergens</name>
    <dbReference type="NCBI Taxonomy" id="1145106"/>
    <lineage>
        <taxon>Bacteria</taxon>
        <taxon>Pseudomonadati</taxon>
        <taxon>Bacteroidota</taxon>
        <taxon>Sphingobacteriia</taxon>
        <taxon>Sphingobacteriales</taxon>
        <taxon>Sphingobacteriaceae</taxon>
        <taxon>Sphingobacterium</taxon>
    </lineage>
</organism>
<dbReference type="EMBL" id="RAPY01000008">
    <property type="protein sequence ID" value="RKE42596.1"/>
    <property type="molecule type" value="Genomic_DNA"/>
</dbReference>
<feature type="transmembrane region" description="Helical" evidence="1">
    <location>
        <begin position="162"/>
        <end position="179"/>
    </location>
</feature>
<evidence type="ECO:0000313" key="3">
    <source>
        <dbReference type="Proteomes" id="UP000286246"/>
    </source>
</evidence>
<gene>
    <name evidence="2" type="ORF">DFQ12_5511</name>
</gene>
<keyword evidence="2" id="KW-0012">Acyltransferase</keyword>
<feature type="transmembrane region" description="Helical" evidence="1">
    <location>
        <begin position="249"/>
        <end position="272"/>
    </location>
</feature>
<dbReference type="PANTHER" id="PTHR31061">
    <property type="entry name" value="LD22376P"/>
    <property type="match status" value="1"/>
</dbReference>
<evidence type="ECO:0000313" key="2">
    <source>
        <dbReference type="EMBL" id="RKE42596.1"/>
    </source>
</evidence>
<evidence type="ECO:0000256" key="1">
    <source>
        <dbReference type="SAM" id="Phobius"/>
    </source>
</evidence>
<feature type="transmembrane region" description="Helical" evidence="1">
    <location>
        <begin position="383"/>
        <end position="403"/>
    </location>
</feature>
<proteinExistence type="predicted"/>
<dbReference type="PANTHER" id="PTHR31061:SF24">
    <property type="entry name" value="LD22376P"/>
    <property type="match status" value="1"/>
</dbReference>
<sequence>MFWAVTADLLWIYRIIMDQQQPKQSIRIRSMDVMRGMTLFLMLFVNDLFAPGVPEWLLHTKADVDGMGLADWVFPGFLFMVGMAVPYAVAAREKLGESPRLIFAHIVTRTASLILIGVLILNGGRVDASLTGMSGFWWLGLLYLCVFLIWNRYPTTAGSQTLFKGMRLVGVLGICYLVYCFKAAEGKGLEIGWWGILGLIGWGYFAAATTFVLSRGRLSIVVCFWLLFLVLNILSQTAFKLHIPIIGNYLNVLLSGNVPCIVLAGTIIGILIKRYAATPKLLLRWMLIIGILWLAGGFALRPWFILSKIHGTPSWALLCCGISLLLLLVIYYVIDIRKYHKGIFVFEEAGKNSLTTYLAPDLIYFICWGLQIPLFFYKQSGNMLLAVGGSLLWAFAMLWYAILLKKINIYLKL</sequence>
<keyword evidence="1" id="KW-1133">Transmembrane helix</keyword>
<feature type="transmembrane region" description="Helical" evidence="1">
    <location>
        <begin position="354"/>
        <end position="377"/>
    </location>
</feature>
<dbReference type="GO" id="GO:0016746">
    <property type="term" value="F:acyltransferase activity"/>
    <property type="evidence" value="ECO:0007669"/>
    <property type="project" value="UniProtKB-KW"/>
</dbReference>
<feature type="transmembrane region" description="Helical" evidence="1">
    <location>
        <begin position="315"/>
        <end position="334"/>
    </location>
</feature>
<keyword evidence="1" id="KW-0472">Membrane</keyword>